<dbReference type="AlphaFoldDB" id="A0A3Q0RTF2"/>
<dbReference type="Ensembl" id="ENSACIT00000016203.1">
    <property type="protein sequence ID" value="ENSACIP00000015789.1"/>
    <property type="gene ID" value="ENSACIG00000012258.1"/>
</dbReference>
<feature type="chain" id="PRO_5018684198" description="CD3 gamma/delta subunit Ig-like domain-containing protein" evidence="1">
    <location>
        <begin position="26"/>
        <end position="128"/>
    </location>
</feature>
<dbReference type="Proteomes" id="UP000261340">
    <property type="component" value="Unplaced"/>
</dbReference>
<proteinExistence type="predicted"/>
<organism evidence="2 3">
    <name type="scientific">Amphilophus citrinellus</name>
    <name type="common">Midas cichlid</name>
    <name type="synonym">Cichlasoma citrinellum</name>
    <dbReference type="NCBI Taxonomy" id="61819"/>
    <lineage>
        <taxon>Eukaryota</taxon>
        <taxon>Metazoa</taxon>
        <taxon>Chordata</taxon>
        <taxon>Craniata</taxon>
        <taxon>Vertebrata</taxon>
        <taxon>Euteleostomi</taxon>
        <taxon>Actinopterygii</taxon>
        <taxon>Neopterygii</taxon>
        <taxon>Teleostei</taxon>
        <taxon>Neoteleostei</taxon>
        <taxon>Acanthomorphata</taxon>
        <taxon>Ovalentaria</taxon>
        <taxon>Cichlomorphae</taxon>
        <taxon>Cichliformes</taxon>
        <taxon>Cichlidae</taxon>
        <taxon>New World cichlids</taxon>
        <taxon>Cichlasomatinae</taxon>
        <taxon>Heroini</taxon>
        <taxon>Amphilophus</taxon>
    </lineage>
</organism>
<name>A0A3Q0RTF2_AMPCI</name>
<dbReference type="STRING" id="61819.ENSACIP00000015789"/>
<protein>
    <recommendedName>
        <fullName evidence="4">CD3 gamma/delta subunit Ig-like domain-containing protein</fullName>
    </recommendedName>
</protein>
<sequence>MKSHSALPTCLLLLWTFAVSELAEGVKLTCPDGYWFEKEETGFLELSYRDDNTKEYKCTKNKTDAEGPESVKIFVKFRSKFCRKNCVFKTHNHLNNVFFFMIIHVSSGSDRQHLVSEGRGTNDHYQVS</sequence>
<evidence type="ECO:0000313" key="3">
    <source>
        <dbReference type="Proteomes" id="UP000261340"/>
    </source>
</evidence>
<keyword evidence="1" id="KW-0732">Signal</keyword>
<evidence type="ECO:0008006" key="4">
    <source>
        <dbReference type="Google" id="ProtNLM"/>
    </source>
</evidence>
<reference evidence="2" key="1">
    <citation type="submission" date="2025-08" db="UniProtKB">
        <authorList>
            <consortium name="Ensembl"/>
        </authorList>
    </citation>
    <scope>IDENTIFICATION</scope>
</reference>
<accession>A0A3Q0RTF2</accession>
<evidence type="ECO:0000313" key="2">
    <source>
        <dbReference type="Ensembl" id="ENSACIP00000015789.1"/>
    </source>
</evidence>
<evidence type="ECO:0000256" key="1">
    <source>
        <dbReference type="SAM" id="SignalP"/>
    </source>
</evidence>
<reference evidence="2" key="2">
    <citation type="submission" date="2025-09" db="UniProtKB">
        <authorList>
            <consortium name="Ensembl"/>
        </authorList>
    </citation>
    <scope>IDENTIFICATION</scope>
</reference>
<keyword evidence="3" id="KW-1185">Reference proteome</keyword>
<feature type="signal peptide" evidence="1">
    <location>
        <begin position="1"/>
        <end position="25"/>
    </location>
</feature>